<protein>
    <submittedName>
        <fullName evidence="1">Uncharacterized protein</fullName>
    </submittedName>
</protein>
<proteinExistence type="predicted"/>
<reference evidence="1" key="1">
    <citation type="submission" date="2023-04" db="EMBL/GenBank/DDBJ databases">
        <title>Draft Genome sequencing of Naganishia species isolated from polar environments using Oxford Nanopore Technology.</title>
        <authorList>
            <person name="Leo P."/>
            <person name="Venkateswaran K."/>
        </authorList>
    </citation>
    <scope>NUCLEOTIDE SEQUENCE</scope>
    <source>
        <strain evidence="1">MNA-CCFEE 5262</strain>
    </source>
</reference>
<organism evidence="1 2">
    <name type="scientific">Naganishia adeliensis</name>
    <dbReference type="NCBI Taxonomy" id="92952"/>
    <lineage>
        <taxon>Eukaryota</taxon>
        <taxon>Fungi</taxon>
        <taxon>Dikarya</taxon>
        <taxon>Basidiomycota</taxon>
        <taxon>Agaricomycotina</taxon>
        <taxon>Tremellomycetes</taxon>
        <taxon>Filobasidiales</taxon>
        <taxon>Filobasidiaceae</taxon>
        <taxon>Naganishia</taxon>
    </lineage>
</organism>
<name>A0ACC2VSB2_9TREE</name>
<accession>A0ACC2VSB2</accession>
<dbReference type="EMBL" id="JASBWS010000064">
    <property type="protein sequence ID" value="KAJ9102310.1"/>
    <property type="molecule type" value="Genomic_DNA"/>
</dbReference>
<evidence type="ECO:0000313" key="2">
    <source>
        <dbReference type="Proteomes" id="UP001230649"/>
    </source>
</evidence>
<sequence length="1297" mass="137411">MSYIAIEMVIIGGSNFAAAYNFEELRSSKCTTSAISIDHSNYWAPQLYWIVDPSNPSNTTFLQLSMLVQSFLLFLGPDPSEPVKPFPKGFRMLAGDMNRKTPNEIYVYECHRNPDLSDSVAGDSANFDDPCLGGVKFDLTFPSCWDGVNLYKDDNSHTAYPTNSIRDGPCPASHPIRLPSILLEYTYHPEAFASITKGKKMKGHLAWSNGDTTGYGLHADFLNGWDMDIFAKALNDPGCVNLGYSIEIQKCPVLAPYFDPEAGKKCEPARGQLDEPYLQGDGKIVPRLPGCNLLWGATGTKPTCNPAIAGLNVSAFLSTSDPLILPESERRNFTLSDDKGWRGIGCYTSTSTAKPLGSKGVSYMDDKMTPERCQQACTKNGYTYSGLSVVGGFSCGCSNTFDQGSAPVYSGCDTACPAGNRTCGGQYKLDIYYQAAQWIGLDPKAYDLGCYALPQDWKNNGLVNASFYNFPSNSLTRDTCAQACVQKSAKWAATRDTICYCGNDFTLGQGYFIPNDFCARPCGGNKTEMCGDYYRLNVFNLTSYDRSIAPSTATRSGYNGCFAEGNGKLALQGYSFSDNKMTAEMCMSYCNQLGFSLAGARNGNQCYCDSVFQGGQSLPDSECSTPCAGNSTQRCGDTYTLSLFKSNASTYGAEQAVAAHPAGWQGCFASTLIINKSAYSDYNVYPATLNVSSCRSTCAYFGYKYAALWASSSCSCGNQLVTNGRAPDAYCNTPCKSDSKATCGGGNLIEVYSVEGSNAPDTSGLKAQGWLGCFNNPSNGTALGDYSFTDSSMTPDLCRNGCRQVSGYPYSGVQGKVCKCGNKNLGVLQPPSSCDRACPGDDKQICGDTYSFSIYNATWGNATTVAGKGPAWIGCYKEAVGYRAISGYTFSSNAMASALCRKACALREYSVAGTQYSIHFLRILGFKYAGTEYSIQCFCANTIDTSAGGGQLRADSDCASKCAGNSSEACGGPGMLSISTTTGSNNTAESSTPGFVGYYAPGGVATTGNYLFYLSAMTSDICRLACQYKGFSHAALTGTNCYCATGTNQVGTIQALALCSTNTASGSVAASATSSAPSSTRTWAYRGCIADGSARAINQTALTSWDMTIGQCGSVALSGGFKYFGLENGVQCFVSNTIAYNTTVNTCTQKCGGDATGATLCGGPWSLTVYEVVTLAPGQTLSTSAVPSSSSSTVPINSGATLTASGSTSVTPSASGNGTCVAVTVTQFVTVTASGTDSARGEESYIFAKTIRATDLTIDIHTATGTSTTKVTRRRGAVGPLERNLRGRLEGLHWIGH</sequence>
<keyword evidence="2" id="KW-1185">Reference proteome</keyword>
<gene>
    <name evidence="1" type="ORF">QFC20_005003</name>
</gene>
<comment type="caution">
    <text evidence="1">The sequence shown here is derived from an EMBL/GenBank/DDBJ whole genome shotgun (WGS) entry which is preliminary data.</text>
</comment>
<evidence type="ECO:0000313" key="1">
    <source>
        <dbReference type="EMBL" id="KAJ9102310.1"/>
    </source>
</evidence>
<dbReference type="Proteomes" id="UP001230649">
    <property type="component" value="Unassembled WGS sequence"/>
</dbReference>